<dbReference type="RefSeq" id="WP_165871238.1">
    <property type="nucleotide sequence ID" value="NZ_SMGG01000004.1"/>
</dbReference>
<evidence type="ECO:0000313" key="1">
    <source>
        <dbReference type="EMBL" id="TCK60749.1"/>
    </source>
</evidence>
<protein>
    <submittedName>
        <fullName evidence="1">Uncharacterized protein</fullName>
    </submittedName>
</protein>
<organism evidence="1 2">
    <name type="scientific">Seleniivibrio woodruffii</name>
    <dbReference type="NCBI Taxonomy" id="1078050"/>
    <lineage>
        <taxon>Bacteria</taxon>
        <taxon>Pseudomonadati</taxon>
        <taxon>Deferribacterota</taxon>
        <taxon>Deferribacteres</taxon>
        <taxon>Deferribacterales</taxon>
        <taxon>Geovibrionaceae</taxon>
        <taxon>Seleniivibrio</taxon>
    </lineage>
</organism>
<evidence type="ECO:0000313" key="2">
    <source>
        <dbReference type="Proteomes" id="UP000294614"/>
    </source>
</evidence>
<dbReference type="AlphaFoldDB" id="A0A4R1KC82"/>
<dbReference type="EMBL" id="SMGG01000004">
    <property type="protein sequence ID" value="TCK60749.1"/>
    <property type="molecule type" value="Genomic_DNA"/>
</dbReference>
<gene>
    <name evidence="1" type="ORF">C8D98_1628</name>
</gene>
<reference evidence="1 2" key="1">
    <citation type="submission" date="2019-03" db="EMBL/GenBank/DDBJ databases">
        <title>Genomic Encyclopedia of Type Strains, Phase IV (KMG-IV): sequencing the most valuable type-strain genomes for metagenomic binning, comparative biology and taxonomic classification.</title>
        <authorList>
            <person name="Goeker M."/>
        </authorList>
    </citation>
    <scope>NUCLEOTIDE SEQUENCE [LARGE SCALE GENOMIC DNA]</scope>
    <source>
        <strain evidence="1 2">DSM 24984</strain>
    </source>
</reference>
<keyword evidence="2" id="KW-1185">Reference proteome</keyword>
<sequence>MSGFIHSEVIANLESIDREMITIQASMTIDSLLDELYTLSALEESGEFWLSAANDED</sequence>
<dbReference type="Proteomes" id="UP000294614">
    <property type="component" value="Unassembled WGS sequence"/>
</dbReference>
<accession>A0A4R1KC82</accession>
<comment type="caution">
    <text evidence="1">The sequence shown here is derived from an EMBL/GenBank/DDBJ whole genome shotgun (WGS) entry which is preliminary data.</text>
</comment>
<proteinExistence type="predicted"/>
<name>A0A4R1KC82_9BACT</name>